<feature type="chain" id="PRO_5040544695" description="Pectinesterase" evidence="13">
    <location>
        <begin position="23"/>
        <end position="527"/>
    </location>
</feature>
<evidence type="ECO:0000256" key="8">
    <source>
        <dbReference type="ARBA" id="ARBA00022801"/>
    </source>
</evidence>
<keyword evidence="10 13" id="KW-0961">Cell wall biogenesis/degradation</keyword>
<keyword evidence="13" id="KW-0732">Signal</keyword>
<evidence type="ECO:0000256" key="13">
    <source>
        <dbReference type="RuleBase" id="RU000589"/>
    </source>
</evidence>
<comment type="catalytic activity">
    <reaction evidence="11 13">
        <text>[(1-&gt;4)-alpha-D-galacturonosyl methyl ester](n) + n H2O = [(1-&gt;4)-alpha-D-galacturonosyl](n) + n methanol + n H(+)</text>
        <dbReference type="Rhea" id="RHEA:22380"/>
        <dbReference type="Rhea" id="RHEA-COMP:14570"/>
        <dbReference type="Rhea" id="RHEA-COMP:14573"/>
        <dbReference type="ChEBI" id="CHEBI:15377"/>
        <dbReference type="ChEBI" id="CHEBI:15378"/>
        <dbReference type="ChEBI" id="CHEBI:17790"/>
        <dbReference type="ChEBI" id="CHEBI:140522"/>
        <dbReference type="ChEBI" id="CHEBI:140523"/>
        <dbReference type="EC" id="3.1.1.11"/>
    </reaction>
</comment>
<dbReference type="InterPro" id="IPR018040">
    <property type="entry name" value="Pectinesterase_Tyr_AS"/>
</dbReference>
<keyword evidence="6 13" id="KW-0134">Cell wall</keyword>
<feature type="domain" description="Pectinesterase inhibitor" evidence="14">
    <location>
        <begin position="28"/>
        <end position="176"/>
    </location>
</feature>
<gene>
    <name evidence="15" type="ORF">SHERM_08024</name>
</gene>
<evidence type="ECO:0000256" key="3">
    <source>
        <dbReference type="ARBA" id="ARBA00006027"/>
    </source>
</evidence>
<dbReference type="Proteomes" id="UP001153555">
    <property type="component" value="Unassembled WGS sequence"/>
</dbReference>
<dbReference type="InterPro" id="IPR011050">
    <property type="entry name" value="Pectin_lyase_fold/virulence"/>
</dbReference>
<dbReference type="PROSITE" id="PS00800">
    <property type="entry name" value="PECTINESTERASE_1"/>
    <property type="match status" value="1"/>
</dbReference>
<evidence type="ECO:0000313" key="16">
    <source>
        <dbReference type="Proteomes" id="UP001153555"/>
    </source>
</evidence>
<sequence>MHSIVCKLFLLAFLATPPMAAANHGGSAAGQIIRSTCAATLYPELCISTVELNLPTAAVESSRDVLAAALDRTIRAVEHNRVNIQKSARLVSGKHAGLTSRALDDCLEMAGYALDELRAVADHLENRAESRVDDVLTYLSAAMANQLSCVDGLPPHGALVHDHMHVFRLVSNLLAMVRSLPDHVVSGWGPGRDGWPDWLSEGDRRMLEASEVTPNVTVAADGSGDYVTIQEAVERAPRNSNERYVVRIKRGVYQENVTIPSNRWNMMFVGDGEGETVITGNRSFGTGYPTFRTATVAVNGPGFLARDITFENTAGPSNDQAVALRVSADLAAFHRCTMSAYQDTLYTHTFRQFYSACTVSGTIDFIFGFGAAVLQDCDILVRRPDPHQSNMVTADGRADPGQNTGIVIQGCRIRADEDLLPEQAHFPTYLGRPWRPYARTVVMQTEISDVVRPEGWRRWSNSDYNHHTCFYAEYENTGDGADTSHRVTWRCFRVLAGDEEAEPFTAAKFIDGEEWLPDTGFPFALGL</sequence>
<keyword evidence="16" id="KW-1185">Reference proteome</keyword>
<keyword evidence="7 13" id="KW-0964">Secreted</keyword>
<dbReference type="InterPro" id="IPR033131">
    <property type="entry name" value="Pectinesterase_Asp_AS"/>
</dbReference>
<dbReference type="EMBL" id="CACSLK010034598">
    <property type="protein sequence ID" value="CAA0842160.1"/>
    <property type="molecule type" value="Genomic_DNA"/>
</dbReference>
<dbReference type="InterPro" id="IPR006501">
    <property type="entry name" value="Pectinesterase_inhib_dom"/>
</dbReference>
<dbReference type="GO" id="GO:0045490">
    <property type="term" value="P:pectin catabolic process"/>
    <property type="evidence" value="ECO:0007669"/>
    <property type="project" value="UniProtKB-UniRule"/>
</dbReference>
<dbReference type="InterPro" id="IPR012334">
    <property type="entry name" value="Pectin_lyas_fold"/>
</dbReference>
<comment type="pathway">
    <text evidence="2 13">Glycan metabolism; pectin degradation; 2-dehydro-3-deoxy-D-gluconate from pectin: step 1/5.</text>
</comment>
<feature type="active site" evidence="12">
    <location>
        <position position="364"/>
    </location>
</feature>
<evidence type="ECO:0000256" key="10">
    <source>
        <dbReference type="ARBA" id="ARBA00023316"/>
    </source>
</evidence>
<feature type="signal peptide" evidence="13">
    <location>
        <begin position="1"/>
        <end position="22"/>
    </location>
</feature>
<dbReference type="PROSITE" id="PS00503">
    <property type="entry name" value="PECTINESTERASE_2"/>
    <property type="match status" value="1"/>
</dbReference>
<dbReference type="SMART" id="SM00856">
    <property type="entry name" value="PMEI"/>
    <property type="match status" value="1"/>
</dbReference>
<comment type="function">
    <text evidence="13">Acts in the modification of cell walls via demethylesterification of cell wall pectin.</text>
</comment>
<dbReference type="PANTHER" id="PTHR31707">
    <property type="entry name" value="PECTINESTERASE"/>
    <property type="match status" value="1"/>
</dbReference>
<dbReference type="InterPro" id="IPR000070">
    <property type="entry name" value="Pectinesterase_cat"/>
</dbReference>
<evidence type="ECO:0000256" key="7">
    <source>
        <dbReference type="ARBA" id="ARBA00022525"/>
    </source>
</evidence>
<dbReference type="AlphaFoldDB" id="A0A9N7P2G6"/>
<comment type="similarity">
    <text evidence="4">In the C-terminal section; belongs to the pectinesterase family.</text>
</comment>
<keyword evidence="9 13" id="KW-0063">Aspartyl esterase</keyword>
<keyword evidence="8 13" id="KW-0378">Hydrolase</keyword>
<dbReference type="GO" id="GO:0030599">
    <property type="term" value="F:pectinesterase activity"/>
    <property type="evidence" value="ECO:0007669"/>
    <property type="project" value="UniProtKB-UniRule"/>
</dbReference>
<dbReference type="InterPro" id="IPR035513">
    <property type="entry name" value="Invertase/methylesterase_inhib"/>
</dbReference>
<evidence type="ECO:0000256" key="4">
    <source>
        <dbReference type="ARBA" id="ARBA00007786"/>
    </source>
</evidence>
<dbReference type="NCBIfam" id="TIGR01614">
    <property type="entry name" value="PME_inhib"/>
    <property type="match status" value="1"/>
</dbReference>
<dbReference type="Gene3D" id="1.20.140.40">
    <property type="entry name" value="Invertase/pectin methylesterase inhibitor family protein"/>
    <property type="match status" value="1"/>
</dbReference>
<dbReference type="Pfam" id="PF01095">
    <property type="entry name" value="Pectinesterase"/>
    <property type="match status" value="1"/>
</dbReference>
<evidence type="ECO:0000256" key="5">
    <source>
        <dbReference type="ARBA" id="ARBA00013229"/>
    </source>
</evidence>
<comment type="caution">
    <text evidence="15">The sequence shown here is derived from an EMBL/GenBank/DDBJ whole genome shotgun (WGS) entry which is preliminary data.</text>
</comment>
<evidence type="ECO:0000256" key="2">
    <source>
        <dbReference type="ARBA" id="ARBA00005184"/>
    </source>
</evidence>
<dbReference type="GO" id="GO:0004857">
    <property type="term" value="F:enzyme inhibitor activity"/>
    <property type="evidence" value="ECO:0007669"/>
    <property type="project" value="InterPro"/>
</dbReference>
<comment type="subcellular location">
    <subcellularLocation>
        <location evidence="1 13">Secreted</location>
        <location evidence="1 13">Cell wall</location>
    </subcellularLocation>
</comment>
<dbReference type="Pfam" id="PF04043">
    <property type="entry name" value="PMEI"/>
    <property type="match status" value="1"/>
</dbReference>
<evidence type="ECO:0000259" key="14">
    <source>
        <dbReference type="SMART" id="SM00856"/>
    </source>
</evidence>
<dbReference type="CDD" id="cd15798">
    <property type="entry name" value="PMEI-like_3"/>
    <property type="match status" value="1"/>
</dbReference>
<reference evidence="15" key="1">
    <citation type="submission" date="2019-12" db="EMBL/GenBank/DDBJ databases">
        <authorList>
            <person name="Scholes J."/>
        </authorList>
    </citation>
    <scope>NUCLEOTIDE SEQUENCE</scope>
</reference>
<comment type="similarity">
    <text evidence="3">In the N-terminal section; belongs to the PMEI family.</text>
</comment>
<evidence type="ECO:0000256" key="12">
    <source>
        <dbReference type="PROSITE-ProRule" id="PRU10040"/>
    </source>
</evidence>
<evidence type="ECO:0000313" key="15">
    <source>
        <dbReference type="EMBL" id="CAA0842160.1"/>
    </source>
</evidence>
<dbReference type="Gene3D" id="2.160.20.10">
    <property type="entry name" value="Single-stranded right-handed beta-helix, Pectin lyase-like"/>
    <property type="match status" value="1"/>
</dbReference>
<dbReference type="SUPFAM" id="SSF101148">
    <property type="entry name" value="Plant invertase/pectin methylesterase inhibitor"/>
    <property type="match status" value="1"/>
</dbReference>
<proteinExistence type="inferred from homology"/>
<dbReference type="GO" id="GO:0042545">
    <property type="term" value="P:cell wall modification"/>
    <property type="evidence" value="ECO:0007669"/>
    <property type="project" value="UniProtKB-UniRule"/>
</dbReference>
<dbReference type="FunFam" id="2.160.20.10:FF:000001">
    <property type="entry name" value="Pectinesterase"/>
    <property type="match status" value="1"/>
</dbReference>
<organism evidence="15 16">
    <name type="scientific">Striga hermonthica</name>
    <name type="common">Purple witchweed</name>
    <name type="synonym">Buchnera hermonthica</name>
    <dbReference type="NCBI Taxonomy" id="68872"/>
    <lineage>
        <taxon>Eukaryota</taxon>
        <taxon>Viridiplantae</taxon>
        <taxon>Streptophyta</taxon>
        <taxon>Embryophyta</taxon>
        <taxon>Tracheophyta</taxon>
        <taxon>Spermatophyta</taxon>
        <taxon>Magnoliopsida</taxon>
        <taxon>eudicotyledons</taxon>
        <taxon>Gunneridae</taxon>
        <taxon>Pentapetalae</taxon>
        <taxon>asterids</taxon>
        <taxon>lamiids</taxon>
        <taxon>Lamiales</taxon>
        <taxon>Orobanchaceae</taxon>
        <taxon>Buchnereae</taxon>
        <taxon>Striga</taxon>
    </lineage>
</organism>
<evidence type="ECO:0000256" key="1">
    <source>
        <dbReference type="ARBA" id="ARBA00004191"/>
    </source>
</evidence>
<evidence type="ECO:0000256" key="9">
    <source>
        <dbReference type="ARBA" id="ARBA00023085"/>
    </source>
</evidence>
<protein>
    <recommendedName>
        <fullName evidence="5 13">Pectinesterase</fullName>
        <ecNumber evidence="5 13">3.1.1.11</ecNumber>
    </recommendedName>
</protein>
<name>A0A9N7P2G6_STRHE</name>
<accession>A0A9N7P2G6</accession>
<dbReference type="OrthoDB" id="1515587at2759"/>
<evidence type="ECO:0000256" key="6">
    <source>
        <dbReference type="ARBA" id="ARBA00022512"/>
    </source>
</evidence>
<dbReference type="SUPFAM" id="SSF51126">
    <property type="entry name" value="Pectin lyase-like"/>
    <property type="match status" value="1"/>
</dbReference>
<dbReference type="EC" id="3.1.1.11" evidence="5 13"/>
<evidence type="ECO:0000256" key="11">
    <source>
        <dbReference type="ARBA" id="ARBA00047928"/>
    </source>
</evidence>